<evidence type="ECO:0000259" key="2">
    <source>
        <dbReference type="PROSITE" id="PS50263"/>
    </source>
</evidence>
<name>A0A9W9HJE8_9EURO</name>
<dbReference type="Proteomes" id="UP001149079">
    <property type="component" value="Unassembled WGS sequence"/>
</dbReference>
<dbReference type="GeneID" id="81400985"/>
<dbReference type="InterPro" id="IPR003010">
    <property type="entry name" value="C-N_Hydrolase"/>
</dbReference>
<reference evidence="3" key="2">
    <citation type="journal article" date="2023" name="IMA Fungus">
        <title>Comparative genomic study of the Penicillium genus elucidates a diverse pangenome and 15 lateral gene transfer events.</title>
        <authorList>
            <person name="Petersen C."/>
            <person name="Sorensen T."/>
            <person name="Nielsen M.R."/>
            <person name="Sondergaard T.E."/>
            <person name="Sorensen J.L."/>
            <person name="Fitzpatrick D.A."/>
            <person name="Frisvad J.C."/>
            <person name="Nielsen K.L."/>
        </authorList>
    </citation>
    <scope>NUCLEOTIDE SEQUENCE</scope>
    <source>
        <strain evidence="3">IBT 22155</strain>
    </source>
</reference>
<keyword evidence="4" id="KW-1185">Reference proteome</keyword>
<proteinExistence type="predicted"/>
<dbReference type="AlphaFoldDB" id="A0A9W9HJE8"/>
<protein>
    <recommendedName>
        <fullName evidence="2">CN hydrolase domain-containing protein</fullName>
    </recommendedName>
</protein>
<dbReference type="Gene3D" id="3.60.110.10">
    <property type="entry name" value="Carbon-nitrogen hydrolase"/>
    <property type="match status" value="1"/>
</dbReference>
<dbReference type="SUPFAM" id="SSF56317">
    <property type="entry name" value="Carbon-nitrogen hydrolase"/>
    <property type="match status" value="1"/>
</dbReference>
<reference evidence="3" key="1">
    <citation type="submission" date="2022-11" db="EMBL/GenBank/DDBJ databases">
        <authorList>
            <person name="Petersen C."/>
        </authorList>
    </citation>
    <scope>NUCLEOTIDE SEQUENCE</scope>
    <source>
        <strain evidence="3">IBT 22155</strain>
    </source>
</reference>
<dbReference type="PANTHER" id="PTHR43674:SF16">
    <property type="entry name" value="CARBON-NITROGEN FAMILY, PUTATIVE (AFU_ORTHOLOGUE AFUA_5G02350)-RELATED"/>
    <property type="match status" value="1"/>
</dbReference>
<comment type="caution">
    <text evidence="3">The sequence shown here is derived from an EMBL/GenBank/DDBJ whole genome shotgun (WGS) entry which is preliminary data.</text>
</comment>
<accession>A0A9W9HJE8</accession>
<dbReference type="InterPro" id="IPR036526">
    <property type="entry name" value="C-N_Hydrolase_sf"/>
</dbReference>
<dbReference type="EMBL" id="JAPQKL010000001">
    <property type="protein sequence ID" value="KAJ5146507.1"/>
    <property type="molecule type" value="Genomic_DNA"/>
</dbReference>
<dbReference type="RefSeq" id="XP_056526981.1">
    <property type="nucleotide sequence ID" value="XM_056661815.1"/>
</dbReference>
<dbReference type="PROSITE" id="PS50263">
    <property type="entry name" value="CN_HYDROLASE"/>
    <property type="match status" value="1"/>
</dbReference>
<dbReference type="Pfam" id="PF00795">
    <property type="entry name" value="CN_hydrolase"/>
    <property type="match status" value="1"/>
</dbReference>
<dbReference type="CDD" id="cd07197">
    <property type="entry name" value="nitrilase"/>
    <property type="match status" value="1"/>
</dbReference>
<organism evidence="3 4">
    <name type="scientific">Penicillium bovifimosum</name>
    <dbReference type="NCBI Taxonomy" id="126998"/>
    <lineage>
        <taxon>Eukaryota</taxon>
        <taxon>Fungi</taxon>
        <taxon>Dikarya</taxon>
        <taxon>Ascomycota</taxon>
        <taxon>Pezizomycotina</taxon>
        <taxon>Eurotiomycetes</taxon>
        <taxon>Eurotiomycetidae</taxon>
        <taxon>Eurotiales</taxon>
        <taxon>Aspergillaceae</taxon>
        <taxon>Penicillium</taxon>
    </lineage>
</organism>
<evidence type="ECO:0000313" key="3">
    <source>
        <dbReference type="EMBL" id="KAJ5146507.1"/>
    </source>
</evidence>
<evidence type="ECO:0000256" key="1">
    <source>
        <dbReference type="ARBA" id="ARBA00022801"/>
    </source>
</evidence>
<sequence>MASTHRVAVIQWQIKELDPEYNHKTACSYIREAAAQGAELAVLPEYHLSGMVPTDPRWAVQAGETPQYLSSYQALAKELQVCIVPGTVIERHAAPSQKEIFYNTAYFISNDGTVLGSYRKKNIWHPERPHLTSSGPEHHVAIDTPIGRVGLLICWDVAFPEAFRELIADGAQIVIAPTYWTPHDGSSEIRAYNPDCEGLFLESTITSRCFENTCAVVFANAAGPSEDFLGLSQITLPVVGPVAKMGTEEGFIVADLDMAVVEAAERNYKVREDLKKEDWHYVYRHTQR</sequence>
<gene>
    <name evidence="3" type="ORF">N7515_001071</name>
</gene>
<dbReference type="GO" id="GO:0016811">
    <property type="term" value="F:hydrolase activity, acting on carbon-nitrogen (but not peptide) bonds, in linear amides"/>
    <property type="evidence" value="ECO:0007669"/>
    <property type="project" value="TreeGrafter"/>
</dbReference>
<feature type="domain" description="CN hydrolase" evidence="2">
    <location>
        <begin position="5"/>
        <end position="258"/>
    </location>
</feature>
<keyword evidence="1" id="KW-0378">Hydrolase</keyword>
<dbReference type="InterPro" id="IPR050345">
    <property type="entry name" value="Aliph_Amidase/BUP"/>
</dbReference>
<evidence type="ECO:0000313" key="4">
    <source>
        <dbReference type="Proteomes" id="UP001149079"/>
    </source>
</evidence>
<dbReference type="PANTHER" id="PTHR43674">
    <property type="entry name" value="NITRILASE C965.09-RELATED"/>
    <property type="match status" value="1"/>
</dbReference>
<dbReference type="OrthoDB" id="412018at2759"/>